<comment type="catalytic activity">
    <reaction evidence="8">
        <text>adenosine + phosphate = alpha-D-ribose 1-phosphate + adenine</text>
        <dbReference type="Rhea" id="RHEA:27642"/>
        <dbReference type="ChEBI" id="CHEBI:16335"/>
        <dbReference type="ChEBI" id="CHEBI:16708"/>
        <dbReference type="ChEBI" id="CHEBI:43474"/>
        <dbReference type="ChEBI" id="CHEBI:57720"/>
        <dbReference type="EC" id="2.4.2.1"/>
    </reaction>
    <physiologicalReaction direction="left-to-right" evidence="8">
        <dbReference type="Rhea" id="RHEA:27643"/>
    </physiologicalReaction>
</comment>
<dbReference type="RefSeq" id="WP_135471829.1">
    <property type="nucleotide sequence ID" value="NZ_CASGTF010000018.1"/>
</dbReference>
<dbReference type="InterPro" id="IPR003730">
    <property type="entry name" value="Cu_polyphenol_OxRdtase"/>
</dbReference>
<dbReference type="Pfam" id="PF02578">
    <property type="entry name" value="Cu-oxidase_4"/>
    <property type="match status" value="1"/>
</dbReference>
<comment type="caution">
    <text evidence="11">The sequence shown here is derived from an EMBL/GenBank/DDBJ whole genome shotgun (WGS) entry which is preliminary data.</text>
</comment>
<evidence type="ECO:0000256" key="5">
    <source>
        <dbReference type="ARBA" id="ARBA00022801"/>
    </source>
</evidence>
<keyword evidence="4" id="KW-0479">Metal-binding</keyword>
<dbReference type="PANTHER" id="PTHR30616">
    <property type="entry name" value="UNCHARACTERIZED PROTEIN YFIH"/>
    <property type="match status" value="1"/>
</dbReference>
<evidence type="ECO:0000256" key="10">
    <source>
        <dbReference type="RuleBase" id="RU361274"/>
    </source>
</evidence>
<dbReference type="GO" id="GO:0017061">
    <property type="term" value="F:S-methyl-5-thioadenosine phosphorylase activity"/>
    <property type="evidence" value="ECO:0007669"/>
    <property type="project" value="UniProtKB-EC"/>
</dbReference>
<evidence type="ECO:0000256" key="4">
    <source>
        <dbReference type="ARBA" id="ARBA00022723"/>
    </source>
</evidence>
<dbReference type="Proteomes" id="UP000297635">
    <property type="component" value="Unassembled WGS sequence"/>
</dbReference>
<comment type="catalytic activity">
    <reaction evidence="1">
        <text>inosine + phosphate = alpha-D-ribose 1-phosphate + hypoxanthine</text>
        <dbReference type="Rhea" id="RHEA:27646"/>
        <dbReference type="ChEBI" id="CHEBI:17368"/>
        <dbReference type="ChEBI" id="CHEBI:17596"/>
        <dbReference type="ChEBI" id="CHEBI:43474"/>
        <dbReference type="ChEBI" id="CHEBI:57720"/>
        <dbReference type="EC" id="2.4.2.1"/>
    </reaction>
    <physiologicalReaction direction="left-to-right" evidence="1">
        <dbReference type="Rhea" id="RHEA:27647"/>
    </physiologicalReaction>
</comment>
<keyword evidence="6" id="KW-0862">Zinc</keyword>
<accession>A0A4Z0VCD1</accession>
<comment type="catalytic activity">
    <reaction evidence="7">
        <text>adenosine + H2O + H(+) = inosine + NH4(+)</text>
        <dbReference type="Rhea" id="RHEA:24408"/>
        <dbReference type="ChEBI" id="CHEBI:15377"/>
        <dbReference type="ChEBI" id="CHEBI:15378"/>
        <dbReference type="ChEBI" id="CHEBI:16335"/>
        <dbReference type="ChEBI" id="CHEBI:17596"/>
        <dbReference type="ChEBI" id="CHEBI:28938"/>
        <dbReference type="EC" id="3.5.4.4"/>
    </reaction>
    <physiologicalReaction direction="left-to-right" evidence="7">
        <dbReference type="Rhea" id="RHEA:24409"/>
    </physiologicalReaction>
</comment>
<dbReference type="NCBIfam" id="TIGR00726">
    <property type="entry name" value="peptidoglycan editing factor PgeF"/>
    <property type="match status" value="1"/>
</dbReference>
<dbReference type="InterPro" id="IPR038371">
    <property type="entry name" value="Cu_polyphenol_OxRdtase_sf"/>
</dbReference>
<dbReference type="GeneID" id="82150010"/>
<dbReference type="AlphaFoldDB" id="A0A4Z0VCD1"/>
<comment type="catalytic activity">
    <reaction evidence="9">
        <text>S-methyl-5'-thioadenosine + phosphate = 5-(methylsulfanyl)-alpha-D-ribose 1-phosphate + adenine</text>
        <dbReference type="Rhea" id="RHEA:11852"/>
        <dbReference type="ChEBI" id="CHEBI:16708"/>
        <dbReference type="ChEBI" id="CHEBI:17509"/>
        <dbReference type="ChEBI" id="CHEBI:43474"/>
        <dbReference type="ChEBI" id="CHEBI:58533"/>
        <dbReference type="EC" id="2.4.2.28"/>
    </reaction>
    <physiologicalReaction direction="left-to-right" evidence="9">
        <dbReference type="Rhea" id="RHEA:11853"/>
    </physiologicalReaction>
</comment>
<sequence length="255" mass="27825">MRLTTDTPIHELLRDGNVTAYYTSRGNYATTEEARYNGFNVCHYTGDSYEHTDICLKQLSLATGVSPEKIIFPHQVHSNDVSVITSVPWHKESLESTDAIVTNVRGIIIGVNTADCVPVAFSDSRAGIIGIAHAGWRGAANGITENTLTAMLDLGASPESIKVAMGPSICMSCFEVGTEVADRFDNTCVDRTSWDKPHVSIHRHITKSLINQGIPESNIAGFDNSLCTRCHPDTFFSARKLGVNSGRVFTFISMQ</sequence>
<evidence type="ECO:0000256" key="9">
    <source>
        <dbReference type="ARBA" id="ARBA00049893"/>
    </source>
</evidence>
<dbReference type="SUPFAM" id="SSF64438">
    <property type="entry name" value="CNF1/YfiH-like putative cysteine hydrolases"/>
    <property type="match status" value="1"/>
</dbReference>
<evidence type="ECO:0000256" key="2">
    <source>
        <dbReference type="ARBA" id="ARBA00007353"/>
    </source>
</evidence>
<dbReference type="InterPro" id="IPR011324">
    <property type="entry name" value="Cytotoxic_necrot_fac-like_cat"/>
</dbReference>
<protein>
    <recommendedName>
        <fullName evidence="10">Purine nucleoside phosphorylase</fullName>
    </recommendedName>
</protein>
<dbReference type="GO" id="GO:0016787">
    <property type="term" value="F:hydrolase activity"/>
    <property type="evidence" value="ECO:0007669"/>
    <property type="project" value="UniProtKB-KW"/>
</dbReference>
<evidence type="ECO:0000256" key="3">
    <source>
        <dbReference type="ARBA" id="ARBA00022679"/>
    </source>
</evidence>
<proteinExistence type="inferred from homology"/>
<dbReference type="Gene3D" id="3.60.140.10">
    <property type="entry name" value="CNF1/YfiH-like putative cysteine hydrolases"/>
    <property type="match status" value="1"/>
</dbReference>
<evidence type="ECO:0000313" key="12">
    <source>
        <dbReference type="Proteomes" id="UP000297635"/>
    </source>
</evidence>
<evidence type="ECO:0000313" key="11">
    <source>
        <dbReference type="EMBL" id="TGG40872.1"/>
    </source>
</evidence>
<organism evidence="11 12">
    <name type="scientific">Duncaniella freteri</name>
    <dbReference type="NCBI Taxonomy" id="2530391"/>
    <lineage>
        <taxon>Bacteria</taxon>
        <taxon>Pseudomonadati</taxon>
        <taxon>Bacteroidota</taxon>
        <taxon>Bacteroidia</taxon>
        <taxon>Bacteroidales</taxon>
        <taxon>Muribaculaceae</taxon>
        <taxon>Duncaniella</taxon>
    </lineage>
</organism>
<keyword evidence="5" id="KW-0378">Hydrolase</keyword>
<gene>
    <name evidence="11" type="primary">pgeF</name>
    <name evidence="11" type="ORF">EZ315_09435</name>
</gene>
<dbReference type="GO" id="GO:0005507">
    <property type="term" value="F:copper ion binding"/>
    <property type="evidence" value="ECO:0007669"/>
    <property type="project" value="TreeGrafter"/>
</dbReference>
<evidence type="ECO:0000256" key="7">
    <source>
        <dbReference type="ARBA" id="ARBA00047989"/>
    </source>
</evidence>
<evidence type="ECO:0000256" key="1">
    <source>
        <dbReference type="ARBA" id="ARBA00000553"/>
    </source>
</evidence>
<reference evidence="11 12" key="1">
    <citation type="submission" date="2019-02" db="EMBL/GenBank/DDBJ databases">
        <title>Isolation and identification of novel species under the genus Muribaculum.</title>
        <authorList>
            <person name="Miyake S."/>
            <person name="Ding Y."/>
            <person name="Low A."/>
            <person name="Soh M."/>
            <person name="Seedorf H."/>
        </authorList>
    </citation>
    <scope>NUCLEOTIDE SEQUENCE [LARGE SCALE GENOMIC DNA]</scope>
    <source>
        <strain evidence="11 12">TLL-A3</strain>
    </source>
</reference>
<name>A0A4Z0VCD1_9BACT</name>
<comment type="similarity">
    <text evidence="2 10">Belongs to the purine nucleoside phosphorylase YfiH/LACC1 family.</text>
</comment>
<dbReference type="EMBL" id="SJSA01000001">
    <property type="protein sequence ID" value="TGG40872.1"/>
    <property type="molecule type" value="Genomic_DNA"/>
</dbReference>
<keyword evidence="12" id="KW-1185">Reference proteome</keyword>
<dbReference type="CDD" id="cd16833">
    <property type="entry name" value="YfiH"/>
    <property type="match status" value="1"/>
</dbReference>
<keyword evidence="3" id="KW-0808">Transferase</keyword>
<evidence type="ECO:0000256" key="8">
    <source>
        <dbReference type="ARBA" id="ARBA00048968"/>
    </source>
</evidence>
<dbReference type="PANTHER" id="PTHR30616:SF2">
    <property type="entry name" value="PURINE NUCLEOSIDE PHOSPHORYLASE LACC1"/>
    <property type="match status" value="1"/>
</dbReference>
<evidence type="ECO:0000256" key="6">
    <source>
        <dbReference type="ARBA" id="ARBA00022833"/>
    </source>
</evidence>